<dbReference type="PANTHER" id="PTHR35709">
    <property type="entry name" value="PROTEIN PROTON GRADIENT REGULATION 5, CHLOROPLASTIC"/>
    <property type="match status" value="1"/>
</dbReference>
<feature type="region of interest" description="Disordered" evidence="1">
    <location>
        <begin position="1"/>
        <end position="57"/>
    </location>
</feature>
<protein>
    <submittedName>
        <fullName evidence="2">Protein PROTON GRADIENT REGULATION 5</fullName>
    </submittedName>
</protein>
<dbReference type="Proteomes" id="UP001472866">
    <property type="component" value="Chromosome 14"/>
</dbReference>
<feature type="compositionally biased region" description="Polar residues" evidence="1">
    <location>
        <begin position="39"/>
        <end position="48"/>
    </location>
</feature>
<evidence type="ECO:0000313" key="2">
    <source>
        <dbReference type="EMBL" id="WZN66131.1"/>
    </source>
</evidence>
<dbReference type="AlphaFoldDB" id="A0AAX4PJ39"/>
<sequence>MIATATTRASAGSASLSAARARSRPAGCSSRHHLRAGATATTRPNTTRVHAAKKDAEPRTLAQNLSFEDGIFAPAVRISIALVGLKDLNKIRGKAIALHSQVITSFCKQVGAPPKTKQGLIRLAKKNGHDLGFLVTEPAW</sequence>
<gene>
    <name evidence="2" type="ORF">HKI87_14g76960</name>
</gene>
<dbReference type="PANTHER" id="PTHR35709:SF1">
    <property type="entry name" value="PROTEIN PROTON GRADIENT REGULATION 5, CHLOROPLASTIC"/>
    <property type="match status" value="1"/>
</dbReference>
<name>A0AAX4PJ39_9CHLO</name>
<organism evidence="2 3">
    <name type="scientific">Chloropicon roscoffensis</name>
    <dbReference type="NCBI Taxonomy" id="1461544"/>
    <lineage>
        <taxon>Eukaryota</taxon>
        <taxon>Viridiplantae</taxon>
        <taxon>Chlorophyta</taxon>
        <taxon>Chloropicophyceae</taxon>
        <taxon>Chloropicales</taxon>
        <taxon>Chloropicaceae</taxon>
        <taxon>Chloropicon</taxon>
    </lineage>
</organism>
<reference evidence="2 3" key="1">
    <citation type="submission" date="2024-03" db="EMBL/GenBank/DDBJ databases">
        <title>Complete genome sequence of the green alga Chloropicon roscoffensis RCC1871.</title>
        <authorList>
            <person name="Lemieux C."/>
            <person name="Pombert J.-F."/>
            <person name="Otis C."/>
            <person name="Turmel M."/>
        </authorList>
    </citation>
    <scope>NUCLEOTIDE SEQUENCE [LARGE SCALE GENOMIC DNA]</scope>
    <source>
        <strain evidence="2 3">RCC1871</strain>
    </source>
</reference>
<accession>A0AAX4PJ39</accession>
<dbReference type="EMBL" id="CP151514">
    <property type="protein sequence ID" value="WZN66131.1"/>
    <property type="molecule type" value="Genomic_DNA"/>
</dbReference>
<dbReference type="GO" id="GO:0009644">
    <property type="term" value="P:response to high light intensity"/>
    <property type="evidence" value="ECO:0007669"/>
    <property type="project" value="InterPro"/>
</dbReference>
<feature type="compositionally biased region" description="Low complexity" evidence="1">
    <location>
        <begin position="1"/>
        <end position="29"/>
    </location>
</feature>
<dbReference type="InterPro" id="IPR037497">
    <property type="entry name" value="PGR5"/>
</dbReference>
<evidence type="ECO:0000256" key="1">
    <source>
        <dbReference type="SAM" id="MobiDB-lite"/>
    </source>
</evidence>
<dbReference type="GO" id="GO:0009773">
    <property type="term" value="P:photosynthetic electron transport in photosystem I"/>
    <property type="evidence" value="ECO:0007669"/>
    <property type="project" value="InterPro"/>
</dbReference>
<proteinExistence type="predicted"/>
<keyword evidence="3" id="KW-1185">Reference proteome</keyword>
<evidence type="ECO:0000313" key="3">
    <source>
        <dbReference type="Proteomes" id="UP001472866"/>
    </source>
</evidence>